<feature type="region of interest" description="Disordered" evidence="1">
    <location>
        <begin position="66"/>
        <end position="105"/>
    </location>
</feature>
<proteinExistence type="predicted"/>
<evidence type="ECO:0000313" key="3">
    <source>
        <dbReference type="Proteomes" id="UP000266841"/>
    </source>
</evidence>
<name>K0S846_THAOC</name>
<dbReference type="AlphaFoldDB" id="K0S846"/>
<evidence type="ECO:0000256" key="1">
    <source>
        <dbReference type="SAM" id="MobiDB-lite"/>
    </source>
</evidence>
<gene>
    <name evidence="2" type="ORF">THAOC_18031</name>
</gene>
<dbReference type="EMBL" id="AGNL01019943">
    <property type="protein sequence ID" value="EJK61475.1"/>
    <property type="molecule type" value="Genomic_DNA"/>
</dbReference>
<comment type="caution">
    <text evidence="2">The sequence shown here is derived from an EMBL/GenBank/DDBJ whole genome shotgun (WGS) entry which is preliminary data.</text>
</comment>
<evidence type="ECO:0000313" key="2">
    <source>
        <dbReference type="EMBL" id="EJK61475.1"/>
    </source>
</evidence>
<keyword evidence="3" id="KW-1185">Reference proteome</keyword>
<dbReference type="InterPro" id="IPR029058">
    <property type="entry name" value="AB_hydrolase_fold"/>
</dbReference>
<dbReference type="Gene3D" id="3.40.50.1820">
    <property type="entry name" value="alpha/beta hydrolase"/>
    <property type="match status" value="1"/>
</dbReference>
<protein>
    <submittedName>
        <fullName evidence="2">Uncharacterized protein</fullName>
    </submittedName>
</protein>
<feature type="non-terminal residue" evidence="2">
    <location>
        <position position="957"/>
    </location>
</feature>
<reference evidence="2 3" key="1">
    <citation type="journal article" date="2012" name="Genome Biol.">
        <title>Genome and low-iron response of an oceanic diatom adapted to chronic iron limitation.</title>
        <authorList>
            <person name="Lommer M."/>
            <person name="Specht M."/>
            <person name="Roy A.S."/>
            <person name="Kraemer L."/>
            <person name="Andreson R."/>
            <person name="Gutowska M.A."/>
            <person name="Wolf J."/>
            <person name="Bergner S.V."/>
            <person name="Schilhabel M.B."/>
            <person name="Klostermeier U.C."/>
            <person name="Beiko R.G."/>
            <person name="Rosenstiel P."/>
            <person name="Hippler M."/>
            <person name="Laroche J."/>
        </authorList>
    </citation>
    <scope>NUCLEOTIDE SEQUENCE [LARGE SCALE GENOMIC DNA]</scope>
    <source>
        <strain evidence="2 3">CCMP1005</strain>
    </source>
</reference>
<dbReference type="OrthoDB" id="41339at2759"/>
<organism evidence="2 3">
    <name type="scientific">Thalassiosira oceanica</name>
    <name type="common">Marine diatom</name>
    <dbReference type="NCBI Taxonomy" id="159749"/>
    <lineage>
        <taxon>Eukaryota</taxon>
        <taxon>Sar</taxon>
        <taxon>Stramenopiles</taxon>
        <taxon>Ochrophyta</taxon>
        <taxon>Bacillariophyta</taxon>
        <taxon>Coscinodiscophyceae</taxon>
        <taxon>Thalassiosirophycidae</taxon>
        <taxon>Thalassiosirales</taxon>
        <taxon>Thalassiosiraceae</taxon>
        <taxon>Thalassiosira</taxon>
    </lineage>
</organism>
<accession>K0S846</accession>
<sequence length="957" mass="105895">MEKQPGNKCPPQLPPQHLVLIMRFWGQVSDKNPTSIPVPQNFQLLSTGTQACWGFFQKYFTRNLPPRVMQHPQRGDDTGGDEPPHPPNLNDGPGDSGVAPESLNKKPSVAARAVASLAELEAVAGVAPHWAPSPQLVKYGRARMSELEEAVRTQIEFSAVDVVDLSPEKDLQHRLEVLALATAGEEMCPMEGRPFQHLQELHNCVEFAAVGGSRTTLPAGGLVASEGLVGGISFEDLTSFIDSSQQRARGRAASSDAVQLLQLRPHFCLSTDNKAIESSHEQELSSRLEDVECCRHKPLFLGLGLDSTTQVYAYTNRGGHLATMGRPAGTNTAQGPQGRAVLVLQRQQQWSCFDPPIINIETVENDTAKQSTRDHDLVTEPSKSIRLALWGLWSGLVRLVGSGLGLALLLASGWFIGLSLEPLHRNSIQQHFIMPSCPSSLGGNALEVQHLTLTMLFIAGGNLSGDANDLPPLQVNKPVALGANNTNGLPSETEIGPWAEDVLPTPINRSDLRTDETPANDDALYIDPSSTSLVDRVSEGDECVVEITTNANNTNELQWEAEDESIQAPKKIEVDDGLPSLSSPFSLRTNTKPTNDDALVMILAQHPEGDDGNFFSSDSDGVYVPEGEVYYTMNGDRLADDDSQLPFGFVKTYGSLALLGFADYLTIYLKNVIVCNRNWLTFPYFCSSLQSADDVKIPSADLQCELSTTEFQVWSKVIRSCDISLEVGADSSQPAIEFSRDRVIERPWDVWLRNFIRFGYQQTKQYPILHVSQLMELRHIGDALSVTISSLLAIESMSDLMRAIIEQEGVTCGLHFAQIQLRLSFFYQLVLQRDDDLPFTINCFQTHLQIATWIPNDVVYGICVGREERKVTVVFQGTVNAHNWKMNLKFGTDEYRNPVKQNYPDREDELSLHSGYAMYLLRKRKDSGVNKLQEIFDKIDEIGREMAPEGNYKLCIT</sequence>
<dbReference type="Proteomes" id="UP000266841">
    <property type="component" value="Unassembled WGS sequence"/>
</dbReference>